<reference evidence="2 3" key="1">
    <citation type="journal article" date="2014" name="Am. J. Bot.">
        <title>Genome assembly and annotation for red clover (Trifolium pratense; Fabaceae).</title>
        <authorList>
            <person name="Istvanek J."/>
            <person name="Jaros M."/>
            <person name="Krenek A."/>
            <person name="Repkova J."/>
        </authorList>
    </citation>
    <scope>NUCLEOTIDE SEQUENCE [LARGE SCALE GENOMIC DNA]</scope>
    <source>
        <strain evidence="3">cv. Tatra</strain>
        <tissue evidence="2">Young leaves</tissue>
    </source>
</reference>
<sequence length="140" mass="15761">MRSTSFTSLGDLIKHCDQLEVILDGLPEEYNALDAGNYYRFELCPIIEAESMFLLHEAKLEKANKVVLSEPFTMNVAQGGRHGGNHGHGSKSGGRSNTKRLICNKGNHNARDCYYRNSTLVVPPWQRPPTPNPWQYMSQP</sequence>
<accession>A0A2K3LH60</accession>
<evidence type="ECO:0008006" key="4">
    <source>
        <dbReference type="Google" id="ProtNLM"/>
    </source>
</evidence>
<comment type="caution">
    <text evidence="2">The sequence shown here is derived from an EMBL/GenBank/DDBJ whole genome shotgun (WGS) entry which is preliminary data.</text>
</comment>
<name>A0A2K3LH60_TRIPR</name>
<dbReference type="EMBL" id="ASHM01033083">
    <property type="protein sequence ID" value="PNX77875.1"/>
    <property type="molecule type" value="Genomic_DNA"/>
</dbReference>
<reference evidence="2 3" key="2">
    <citation type="journal article" date="2017" name="Front. Plant Sci.">
        <title>Gene Classification and Mining of Molecular Markers Useful in Red Clover (Trifolium pratense) Breeding.</title>
        <authorList>
            <person name="Istvanek J."/>
            <person name="Dluhosova J."/>
            <person name="Dluhos P."/>
            <person name="Patkova L."/>
            <person name="Nedelnik J."/>
            <person name="Repkova J."/>
        </authorList>
    </citation>
    <scope>NUCLEOTIDE SEQUENCE [LARGE SCALE GENOMIC DNA]</scope>
    <source>
        <strain evidence="3">cv. Tatra</strain>
        <tissue evidence="2">Young leaves</tissue>
    </source>
</reference>
<proteinExistence type="predicted"/>
<feature type="region of interest" description="Disordered" evidence="1">
    <location>
        <begin position="78"/>
        <end position="101"/>
    </location>
</feature>
<evidence type="ECO:0000313" key="3">
    <source>
        <dbReference type="Proteomes" id="UP000236291"/>
    </source>
</evidence>
<evidence type="ECO:0000313" key="2">
    <source>
        <dbReference type="EMBL" id="PNX77875.1"/>
    </source>
</evidence>
<dbReference type="AlphaFoldDB" id="A0A2K3LH60"/>
<evidence type="ECO:0000256" key="1">
    <source>
        <dbReference type="SAM" id="MobiDB-lite"/>
    </source>
</evidence>
<organism evidence="2 3">
    <name type="scientific">Trifolium pratense</name>
    <name type="common">Red clover</name>
    <dbReference type="NCBI Taxonomy" id="57577"/>
    <lineage>
        <taxon>Eukaryota</taxon>
        <taxon>Viridiplantae</taxon>
        <taxon>Streptophyta</taxon>
        <taxon>Embryophyta</taxon>
        <taxon>Tracheophyta</taxon>
        <taxon>Spermatophyta</taxon>
        <taxon>Magnoliopsida</taxon>
        <taxon>eudicotyledons</taxon>
        <taxon>Gunneridae</taxon>
        <taxon>Pentapetalae</taxon>
        <taxon>rosids</taxon>
        <taxon>fabids</taxon>
        <taxon>Fabales</taxon>
        <taxon>Fabaceae</taxon>
        <taxon>Papilionoideae</taxon>
        <taxon>50 kb inversion clade</taxon>
        <taxon>NPAAA clade</taxon>
        <taxon>Hologalegina</taxon>
        <taxon>IRL clade</taxon>
        <taxon>Trifolieae</taxon>
        <taxon>Trifolium</taxon>
    </lineage>
</organism>
<gene>
    <name evidence="2" type="ORF">L195_g033846</name>
</gene>
<protein>
    <recommendedName>
        <fullName evidence="4">Retrovirus-related Pol polyprotein from transposon TNT 1-94</fullName>
    </recommendedName>
</protein>
<dbReference type="Proteomes" id="UP000236291">
    <property type="component" value="Unassembled WGS sequence"/>
</dbReference>